<evidence type="ECO:0000313" key="1">
    <source>
        <dbReference type="EMBL" id="THD84681.1"/>
    </source>
</evidence>
<dbReference type="RefSeq" id="WP_136393062.1">
    <property type="nucleotide sequence ID" value="NZ_SSND01000001.1"/>
</dbReference>
<accession>A0A4S3MT64</accession>
<dbReference type="AlphaFoldDB" id="A0A4S3MT64"/>
<name>A0A4S3MT64_9RHOB</name>
<dbReference type="Proteomes" id="UP000309450">
    <property type="component" value="Unassembled WGS sequence"/>
</dbReference>
<comment type="caution">
    <text evidence="1">The sequence shown here is derived from an EMBL/GenBank/DDBJ whole genome shotgun (WGS) entry which is preliminary data.</text>
</comment>
<reference evidence="1 2" key="1">
    <citation type="submission" date="2019-04" db="EMBL/GenBank/DDBJ databases">
        <title>Draft genome sequence of Gemmobacter aestuarii sp. nov.</title>
        <authorList>
            <person name="Hameed A."/>
            <person name="Lin S.-Y."/>
            <person name="Shahina M."/>
            <person name="Lai W.-A."/>
            <person name="Young C.-C."/>
        </authorList>
    </citation>
    <scope>NUCLEOTIDE SEQUENCE [LARGE SCALE GENOMIC DNA]</scope>
    <source>
        <strain evidence="1 2">CC-PW-75</strain>
    </source>
</reference>
<keyword evidence="2" id="KW-1185">Reference proteome</keyword>
<dbReference type="EMBL" id="SSND01000001">
    <property type="protein sequence ID" value="THD84681.1"/>
    <property type="molecule type" value="Genomic_DNA"/>
</dbReference>
<evidence type="ECO:0000313" key="2">
    <source>
        <dbReference type="Proteomes" id="UP000309450"/>
    </source>
</evidence>
<sequence length="60" mass="6386">MSLANLLSDLVRLRREAARIDQIIERGCVPSADEIAALTSRLGGTREGARSKPALVAEPA</sequence>
<protein>
    <submittedName>
        <fullName evidence="1">Uncharacterized protein</fullName>
    </submittedName>
</protein>
<proteinExistence type="predicted"/>
<organism evidence="1 2">
    <name type="scientific">Aliigemmobacter aestuarii</name>
    <dbReference type="NCBI Taxonomy" id="1445661"/>
    <lineage>
        <taxon>Bacteria</taxon>
        <taxon>Pseudomonadati</taxon>
        <taxon>Pseudomonadota</taxon>
        <taxon>Alphaproteobacteria</taxon>
        <taxon>Rhodobacterales</taxon>
        <taxon>Paracoccaceae</taxon>
        <taxon>Aliigemmobacter</taxon>
    </lineage>
</organism>
<gene>
    <name evidence="1" type="ORF">E7811_02805</name>
</gene>